<accession>A0A158FEY1</accession>
<evidence type="ECO:0000313" key="3">
    <source>
        <dbReference type="Proteomes" id="UP000054740"/>
    </source>
</evidence>
<dbReference type="Proteomes" id="UP000054740">
    <property type="component" value="Unassembled WGS sequence"/>
</dbReference>
<evidence type="ECO:0000259" key="1">
    <source>
        <dbReference type="Pfam" id="PF00534"/>
    </source>
</evidence>
<sequence>MPNAAPKPVIHIINGFMNENGGSEQEALHLAGLLRDRSELALWSSSSRFSRDLAQRYGIRRIGLRPGTRPEGGTFVFVGAHWRHTAWPYLVRAPRRLIYVFNTFHPKILSLTAAHPFMLRWPRTEYVAISDFQRSLLGVECEVQPSPIDIARFSPSPDPRPDNARPVIGRLSRDTTDKHDTDDIPLYRAWIEDGAEVRLQGATQFSAASGDALGAMLRMQILPEGAVPTVAFLRGLDIFYYRTGAHVETFGRVVLEAMACGLPVVCHRRGGYADWIRHGENGFLFDRSDEADQLVRTLLANAGLRKTIGERARATVETMYSAKAARERADFYLREPR</sequence>
<dbReference type="AlphaFoldDB" id="A0A158FEY1"/>
<dbReference type="PANTHER" id="PTHR45947:SF3">
    <property type="entry name" value="SULFOQUINOVOSYL TRANSFERASE SQD2"/>
    <property type="match status" value="1"/>
</dbReference>
<dbReference type="GO" id="GO:0102710">
    <property type="term" value="F:D-inositol-3-phosphate glycosyltransferase activity"/>
    <property type="evidence" value="ECO:0007669"/>
    <property type="project" value="UniProtKB-EC"/>
</dbReference>
<keyword evidence="3" id="KW-1185">Reference proteome</keyword>
<keyword evidence="2" id="KW-0328">Glycosyltransferase</keyword>
<dbReference type="EMBL" id="FCNY02000002">
    <property type="protein sequence ID" value="SAL18173.1"/>
    <property type="molecule type" value="Genomic_DNA"/>
</dbReference>
<evidence type="ECO:0000313" key="2">
    <source>
        <dbReference type="EMBL" id="SAL18173.1"/>
    </source>
</evidence>
<dbReference type="InterPro" id="IPR050194">
    <property type="entry name" value="Glycosyltransferase_grp1"/>
</dbReference>
<dbReference type="CDD" id="cd03801">
    <property type="entry name" value="GT4_PimA-like"/>
    <property type="match status" value="1"/>
</dbReference>
<gene>
    <name evidence="2" type="primary">mshA</name>
    <name evidence="2" type="ORF">AWB70_00812</name>
</gene>
<keyword evidence="2" id="KW-0808">Transferase</keyword>
<dbReference type="PANTHER" id="PTHR45947">
    <property type="entry name" value="SULFOQUINOVOSYL TRANSFERASE SQD2"/>
    <property type="match status" value="1"/>
</dbReference>
<organism evidence="2 3">
    <name type="scientific">Caballeronia cordobensis</name>
    <name type="common">Burkholderia cordobensis</name>
    <dbReference type="NCBI Taxonomy" id="1353886"/>
    <lineage>
        <taxon>Bacteria</taxon>
        <taxon>Pseudomonadati</taxon>
        <taxon>Pseudomonadota</taxon>
        <taxon>Betaproteobacteria</taxon>
        <taxon>Burkholderiales</taxon>
        <taxon>Burkholderiaceae</taxon>
        <taxon>Caballeronia</taxon>
    </lineage>
</organism>
<dbReference type="Gene3D" id="3.40.50.2000">
    <property type="entry name" value="Glycogen Phosphorylase B"/>
    <property type="match status" value="2"/>
</dbReference>
<dbReference type="EC" id="2.4.1.250" evidence="2"/>
<feature type="domain" description="Glycosyl transferase family 1" evidence="1">
    <location>
        <begin position="233"/>
        <end position="314"/>
    </location>
</feature>
<proteinExistence type="predicted"/>
<name>A0A158FEY1_CABCO</name>
<reference evidence="3" key="1">
    <citation type="submission" date="2016-01" db="EMBL/GenBank/DDBJ databases">
        <authorList>
            <person name="Peeters C."/>
        </authorList>
    </citation>
    <scope>NUCLEOTIDE SEQUENCE [LARGE SCALE GENOMIC DNA]</scope>
</reference>
<dbReference type="InterPro" id="IPR001296">
    <property type="entry name" value="Glyco_trans_1"/>
</dbReference>
<dbReference type="Pfam" id="PF00534">
    <property type="entry name" value="Glycos_transf_1"/>
    <property type="match status" value="1"/>
</dbReference>
<protein>
    <submittedName>
        <fullName evidence="2">D-inositol-3-phosphate glycosyltransferase</fullName>
        <ecNumber evidence="2">2.4.1.250</ecNumber>
    </submittedName>
</protein>
<dbReference type="SUPFAM" id="SSF53756">
    <property type="entry name" value="UDP-Glycosyltransferase/glycogen phosphorylase"/>
    <property type="match status" value="1"/>
</dbReference>